<evidence type="ECO:0000256" key="1">
    <source>
        <dbReference type="SAM" id="MobiDB-lite"/>
    </source>
</evidence>
<sequence length="690" mass="75676">MRDRNGGICLGTKYSVHASRAAAQRAAQQQHRSHIWWHFGTWQVEVGNLAGSDNLAGRSSPRFEILKSLPGYSLGDTLRDGDAALCQHREATKLAWKECSEGQYVFIKRSGGALTYARCEGYDADEPTSLSFAVDNKGHFKVVGESRWSKLIRVPAIENDTSRRGSTGISCETPLSSAGKVQSDDDILRIVTAKSADNLRQRMNEMANPNRAAAIDRSGLMRRGSMPTLNGLAPVAESSRAARQMSAHANLFTRRESSPSLNGLKRSSSKGGTGRSRGNLSGQMYPTMESIQETSASTPPANGNASWDLLNGTAQPGENPLLRMMAEREKAKKSAQGMSPAENPLLKMMDDCNRKRSEALEKAKGRPKTRGKWELGSKCPLSKKDIREIFGADMTMNALASNLKINDGAFIRRSDGTYRYAILSSKTASTMTFEVTETGKTKKVDVASAGKDVIPEQIVIAKGDGAVQDNSDVTAGAVEQGMKSTTLSSNSLATMQRRRNSDLMGRRGGSREGLQRTVSELSGRTVPRNIMRKNNSSFDLIRPSSEPDRLTSAMKKTSKYQPKKAPDDRKDKVKFVSCRTEDGKTQVLPLYSDGLDVFYKTGKIVTAAKILKAHQDDLLVPYYTIKISIPNGKEKQTTGSHIFLTKAEAHQEEVSVDRFEDDEDDTAASVTEKDAVFDDAEVKKFDLKWC</sequence>
<feature type="region of interest" description="Disordered" evidence="1">
    <location>
        <begin position="239"/>
        <end position="283"/>
    </location>
</feature>
<dbReference type="EMBL" id="AGNL01031369">
    <property type="protein sequence ID" value="EJK56459.1"/>
    <property type="molecule type" value="Genomic_DNA"/>
</dbReference>
<feature type="region of interest" description="Disordered" evidence="1">
    <location>
        <begin position="538"/>
        <end position="568"/>
    </location>
</feature>
<protein>
    <submittedName>
        <fullName evidence="2">Uncharacterized protein</fullName>
    </submittedName>
</protein>
<accession>K0RVI9</accession>
<dbReference type="AlphaFoldDB" id="K0RVI9"/>
<comment type="caution">
    <text evidence="2">The sequence shown here is derived from an EMBL/GenBank/DDBJ whole genome shotgun (WGS) entry which is preliminary data.</text>
</comment>
<proteinExistence type="predicted"/>
<organism evidence="2 3">
    <name type="scientific">Thalassiosira oceanica</name>
    <name type="common">Marine diatom</name>
    <dbReference type="NCBI Taxonomy" id="159749"/>
    <lineage>
        <taxon>Eukaryota</taxon>
        <taxon>Sar</taxon>
        <taxon>Stramenopiles</taxon>
        <taxon>Ochrophyta</taxon>
        <taxon>Bacillariophyta</taxon>
        <taxon>Coscinodiscophyceae</taxon>
        <taxon>Thalassiosirophycidae</taxon>
        <taxon>Thalassiosirales</taxon>
        <taxon>Thalassiosiraceae</taxon>
        <taxon>Thalassiosira</taxon>
    </lineage>
</organism>
<evidence type="ECO:0000313" key="3">
    <source>
        <dbReference type="Proteomes" id="UP000266841"/>
    </source>
</evidence>
<name>K0RVI9_THAOC</name>
<keyword evidence="3" id="KW-1185">Reference proteome</keyword>
<reference evidence="2 3" key="1">
    <citation type="journal article" date="2012" name="Genome Biol.">
        <title>Genome and low-iron response of an oceanic diatom adapted to chronic iron limitation.</title>
        <authorList>
            <person name="Lommer M."/>
            <person name="Specht M."/>
            <person name="Roy A.S."/>
            <person name="Kraemer L."/>
            <person name="Andreson R."/>
            <person name="Gutowska M.A."/>
            <person name="Wolf J."/>
            <person name="Bergner S.V."/>
            <person name="Schilhabel M.B."/>
            <person name="Klostermeier U.C."/>
            <person name="Beiko R.G."/>
            <person name="Rosenstiel P."/>
            <person name="Hippler M."/>
            <person name="Laroche J."/>
        </authorList>
    </citation>
    <scope>NUCLEOTIDE SEQUENCE [LARGE SCALE GENOMIC DNA]</scope>
    <source>
        <strain evidence="2 3">CCMP1005</strain>
    </source>
</reference>
<dbReference type="Proteomes" id="UP000266841">
    <property type="component" value="Unassembled WGS sequence"/>
</dbReference>
<gene>
    <name evidence="2" type="ORF">THAOC_23648</name>
</gene>
<evidence type="ECO:0000313" key="2">
    <source>
        <dbReference type="EMBL" id="EJK56459.1"/>
    </source>
</evidence>